<dbReference type="AlphaFoldDB" id="A0A7H1NUD9"/>
<evidence type="ECO:0000256" key="1">
    <source>
        <dbReference type="SAM" id="MobiDB-lite"/>
    </source>
</evidence>
<proteinExistence type="predicted"/>
<dbReference type="RefSeq" id="WP_203413568.1">
    <property type="nucleotide sequence ID" value="NZ_CP060244.1"/>
</dbReference>
<dbReference type="Proteomes" id="UP000516349">
    <property type="component" value="Chromosome"/>
</dbReference>
<dbReference type="EMBL" id="CP060244">
    <property type="protein sequence ID" value="QNT79399.1"/>
    <property type="molecule type" value="Genomic_DNA"/>
</dbReference>
<feature type="region of interest" description="Disordered" evidence="1">
    <location>
        <begin position="1"/>
        <end position="23"/>
    </location>
</feature>
<protein>
    <submittedName>
        <fullName evidence="2">Uncharacterized protein</fullName>
    </submittedName>
</protein>
<evidence type="ECO:0000313" key="3">
    <source>
        <dbReference type="Proteomes" id="UP000516349"/>
    </source>
</evidence>
<keyword evidence="3" id="KW-1185">Reference proteome</keyword>
<dbReference type="KEGG" id="ebla:JGUZn3_21980"/>
<accession>A0A7H1NUD9</accession>
<name>A0A7H1NUD9_9PROT</name>
<sequence length="69" mass="7739">MPENNAHQTPTVKPLQEPHPRIRDSRQKDLEVAIGQTQCTTLREGRKRCSEISSQPISLNPKTTSFALA</sequence>
<reference evidence="2 3" key="1">
    <citation type="submission" date="2020-08" db="EMBL/GenBank/DDBJ databases">
        <title>Complete genome sequence of Entomobacter blattae G55GP.</title>
        <authorList>
            <person name="Poehlein A."/>
            <person name="Guzman J."/>
            <person name="Daniel R."/>
            <person name="Vilcinskas A."/>
        </authorList>
    </citation>
    <scope>NUCLEOTIDE SEQUENCE [LARGE SCALE GENOMIC DNA]</scope>
    <source>
        <strain evidence="2 3">G55GP</strain>
    </source>
</reference>
<feature type="compositionally biased region" description="Polar residues" evidence="1">
    <location>
        <begin position="1"/>
        <end position="11"/>
    </location>
</feature>
<gene>
    <name evidence="2" type="ORF">JGUZn3_21980</name>
</gene>
<evidence type="ECO:0000313" key="2">
    <source>
        <dbReference type="EMBL" id="QNT79399.1"/>
    </source>
</evidence>
<organism evidence="2 3">
    <name type="scientific">Entomobacter blattae</name>
    <dbReference type="NCBI Taxonomy" id="2762277"/>
    <lineage>
        <taxon>Bacteria</taxon>
        <taxon>Pseudomonadati</taxon>
        <taxon>Pseudomonadota</taxon>
        <taxon>Alphaproteobacteria</taxon>
        <taxon>Acetobacterales</taxon>
        <taxon>Acetobacteraceae</taxon>
        <taxon>Entomobacter</taxon>
    </lineage>
</organism>